<sequence length="102" mass="12049">MFQFGLNKNKTTPIFDDGYCYLQIGVSDNNTTLYLECHEKSRRRCPARGVKKVESPFVSLTRNHNHIRNYDIELIYNFKHELYSSVISTTRDLRILFNEISI</sequence>
<dbReference type="AlphaFoldDB" id="A0A8J2E9P7"/>
<gene>
    <name evidence="1" type="ORF">HICCMSTLAB_LOCUS24</name>
</gene>
<proteinExistence type="predicted"/>
<keyword evidence="2" id="KW-1185">Reference proteome</keyword>
<evidence type="ECO:0000313" key="1">
    <source>
        <dbReference type="EMBL" id="CAG5070670.1"/>
    </source>
</evidence>
<dbReference type="EMBL" id="CAJNRD030000175">
    <property type="protein sequence ID" value="CAG5070670.1"/>
    <property type="molecule type" value="Genomic_DNA"/>
</dbReference>
<accession>A0A8J2E9P7</accession>
<evidence type="ECO:0000313" key="2">
    <source>
        <dbReference type="Proteomes" id="UP000786811"/>
    </source>
</evidence>
<organism evidence="1 2">
    <name type="scientific">Cotesia congregata</name>
    <name type="common">Parasitoid wasp</name>
    <name type="synonym">Apanteles congregatus</name>
    <dbReference type="NCBI Taxonomy" id="51543"/>
    <lineage>
        <taxon>Eukaryota</taxon>
        <taxon>Metazoa</taxon>
        <taxon>Ecdysozoa</taxon>
        <taxon>Arthropoda</taxon>
        <taxon>Hexapoda</taxon>
        <taxon>Insecta</taxon>
        <taxon>Pterygota</taxon>
        <taxon>Neoptera</taxon>
        <taxon>Endopterygota</taxon>
        <taxon>Hymenoptera</taxon>
        <taxon>Apocrita</taxon>
        <taxon>Ichneumonoidea</taxon>
        <taxon>Braconidae</taxon>
        <taxon>Microgastrinae</taxon>
        <taxon>Cotesia</taxon>
    </lineage>
</organism>
<evidence type="ECO:0008006" key="3">
    <source>
        <dbReference type="Google" id="ProtNLM"/>
    </source>
</evidence>
<reference evidence="1" key="1">
    <citation type="submission" date="2021-04" db="EMBL/GenBank/DDBJ databases">
        <authorList>
            <person name="Chebbi M.A.C M."/>
        </authorList>
    </citation>
    <scope>NUCLEOTIDE SEQUENCE</scope>
</reference>
<protein>
    <recommendedName>
        <fullName evidence="3">FLYWCH-type domain-containing protein</fullName>
    </recommendedName>
</protein>
<dbReference type="Proteomes" id="UP000786811">
    <property type="component" value="Unassembled WGS sequence"/>
</dbReference>
<dbReference type="OrthoDB" id="90756at2759"/>
<comment type="caution">
    <text evidence="1">The sequence shown here is derived from an EMBL/GenBank/DDBJ whole genome shotgun (WGS) entry which is preliminary data.</text>
</comment>
<feature type="non-terminal residue" evidence="1">
    <location>
        <position position="1"/>
    </location>
</feature>
<dbReference type="Gene3D" id="2.20.25.240">
    <property type="match status" value="1"/>
</dbReference>
<name>A0A8J2E9P7_COTCN</name>